<dbReference type="GO" id="GO:0016407">
    <property type="term" value="F:acetyltransferase activity"/>
    <property type="evidence" value="ECO:0007669"/>
    <property type="project" value="TreeGrafter"/>
</dbReference>
<reference evidence="5" key="1">
    <citation type="submission" date="2013-11" db="EMBL/GenBank/DDBJ databases">
        <title>New antitubercular compounds from marine-derived Verrucosispora sp. MS100047.</title>
        <authorList>
            <person name="Huang P."/>
            <person name="Xie F."/>
            <person name="Wang Q."/>
            <person name="Wang J."/>
            <person name="Wang Q."/>
            <person name="Abdel-Mageed W.M."/>
            <person name="Liu M."/>
            <person name="Han J."/>
            <person name="Song F."/>
            <person name="Dai H."/>
            <person name="Liu X."/>
            <person name="Zhang L."/>
        </authorList>
    </citation>
    <scope>NUCLEOTIDE SEQUENCE</scope>
    <source>
        <strain evidence="5">MS100047</strain>
    </source>
</reference>
<dbReference type="GO" id="GO:0005737">
    <property type="term" value="C:cytoplasm"/>
    <property type="evidence" value="ECO:0007669"/>
    <property type="project" value="TreeGrafter"/>
</dbReference>
<protein>
    <submittedName>
        <fullName evidence="5">Dehydrogenase catalytic domain-containing protein</fullName>
    </submittedName>
</protein>
<feature type="domain" description="2-oxoacid dehydrogenase acyltransferase catalytic" evidence="4">
    <location>
        <begin position="163"/>
        <end position="250"/>
    </location>
</feature>
<dbReference type="SUPFAM" id="SSF52777">
    <property type="entry name" value="CoA-dependent acyltransferases"/>
    <property type="match status" value="1"/>
</dbReference>
<dbReference type="Gene3D" id="3.30.559.10">
    <property type="entry name" value="Chloramphenicol acetyltransferase-like domain"/>
    <property type="match status" value="1"/>
</dbReference>
<evidence type="ECO:0000256" key="3">
    <source>
        <dbReference type="ARBA" id="ARBA00023315"/>
    </source>
</evidence>
<dbReference type="Pfam" id="PF00198">
    <property type="entry name" value="2-oxoacid_dh"/>
    <property type="match status" value="1"/>
</dbReference>
<keyword evidence="3" id="KW-0012">Acyltransferase</keyword>
<sequence length="251" mass="27319">MTSVSPVARERRHTLFFLEAVRSFAPVHLDAEVDMSRVLAERNRARADGRRQSIVSHVVVAAGRVLAKHPEANAAIQGRLRARVARYPFVHAKVTVDGVLNGARVVLATVVPNVHEADVDQVQAHLSRIRAVDPERAPEFAGIRRVHASALPLAYARFRRAARDLRVRPLLTGTVAVTSLGHRDVDGFHSVGGTTVTIGVGRVADRPVVRDGQITVAPVLRLSLTFDHRVIDGAEAADVLTDLKQELENPA</sequence>
<accession>A0A097CSY0</accession>
<dbReference type="InterPro" id="IPR050743">
    <property type="entry name" value="2-oxoacid_DH_E2_comp"/>
</dbReference>
<dbReference type="EMBL" id="KF826681">
    <property type="protein sequence ID" value="AIS85747.1"/>
    <property type="molecule type" value="Genomic_DNA"/>
</dbReference>
<dbReference type="PANTHER" id="PTHR43178:SF5">
    <property type="entry name" value="LIPOAMIDE ACYLTRANSFERASE COMPONENT OF BRANCHED-CHAIN ALPHA-KETO ACID DEHYDROGENASE COMPLEX, MITOCHONDRIAL"/>
    <property type="match status" value="1"/>
</dbReference>
<gene>
    <name evidence="5" type="ORF">VASRM7_504</name>
</gene>
<evidence type="ECO:0000256" key="1">
    <source>
        <dbReference type="ARBA" id="ARBA00001938"/>
    </source>
</evidence>
<proteinExistence type="predicted"/>
<organism evidence="5">
    <name type="scientific">Verrucosispora sp. MS100047</name>
    <dbReference type="NCBI Taxonomy" id="1410949"/>
    <lineage>
        <taxon>Bacteria</taxon>
        <taxon>Bacillati</taxon>
        <taxon>Actinomycetota</taxon>
        <taxon>Actinomycetes</taxon>
        <taxon>Micromonosporales</taxon>
        <taxon>Micromonosporaceae</taxon>
        <taxon>Micromonospora</taxon>
    </lineage>
</organism>
<evidence type="ECO:0000256" key="2">
    <source>
        <dbReference type="ARBA" id="ARBA00022679"/>
    </source>
</evidence>
<evidence type="ECO:0000259" key="4">
    <source>
        <dbReference type="Pfam" id="PF00198"/>
    </source>
</evidence>
<dbReference type="GO" id="GO:0031405">
    <property type="term" value="F:lipoic acid binding"/>
    <property type="evidence" value="ECO:0007669"/>
    <property type="project" value="TreeGrafter"/>
</dbReference>
<keyword evidence="2" id="KW-0808">Transferase</keyword>
<dbReference type="InterPro" id="IPR023213">
    <property type="entry name" value="CAT-like_dom_sf"/>
</dbReference>
<dbReference type="AlphaFoldDB" id="A0A097CSY0"/>
<dbReference type="InterPro" id="IPR001078">
    <property type="entry name" value="2-oxoacid_DH_actylTfrase"/>
</dbReference>
<name>A0A097CSY0_9ACTN</name>
<comment type="cofactor">
    <cofactor evidence="1">
        <name>(R)-lipoate</name>
        <dbReference type="ChEBI" id="CHEBI:83088"/>
    </cofactor>
</comment>
<dbReference type="PANTHER" id="PTHR43178">
    <property type="entry name" value="DIHYDROLIPOAMIDE ACETYLTRANSFERASE COMPONENT OF PYRUVATE DEHYDROGENASE COMPLEX"/>
    <property type="match status" value="1"/>
</dbReference>
<evidence type="ECO:0000313" key="5">
    <source>
        <dbReference type="EMBL" id="AIS85747.1"/>
    </source>
</evidence>